<protein>
    <recommendedName>
        <fullName evidence="3">Transposase</fullName>
    </recommendedName>
</protein>
<name>A0A399DRR5_9DEIN</name>
<accession>A0A399DRR5</accession>
<sequence length="337" mass="39344">MYSAEKIRYLRCKSCGQEFSERKGTALWNCKLPESKAVAVAEQLSEGSSQAATARLLKVSRESVRRLERCLGRHGRLFHDQQVQGLVCSSLQADERHGYAGSKNRPCWEAELLEPKSRLIVERVQGERNEDLARRLLRGGKARLRDFQDLAFFSDGWECYATLFPQVFGTPYQPKRRGARGRRPRERYRLTRRQAHVQVLKRREGRRVVEVRLRMAHGSRKRIDLELERLGYTTPNTSAIERLNATARRMDAFSVRKTLAFARRPESREHRGDWRMTVYNFARPHRSLRLPLPEPIGRRRYQPCSPAMAAGLTERIWTIREILLHQVFPRPVRDNLT</sequence>
<dbReference type="RefSeq" id="WP_198525971.1">
    <property type="nucleotide sequence ID" value="NZ_JXOP01000159.1"/>
</dbReference>
<organism evidence="1 2">
    <name type="scientific">Meiothermus taiwanensis</name>
    <dbReference type="NCBI Taxonomy" id="172827"/>
    <lineage>
        <taxon>Bacteria</taxon>
        <taxon>Thermotogati</taxon>
        <taxon>Deinococcota</taxon>
        <taxon>Deinococci</taxon>
        <taxon>Thermales</taxon>
        <taxon>Thermaceae</taxon>
        <taxon>Meiothermus</taxon>
    </lineage>
</organism>
<evidence type="ECO:0008006" key="3">
    <source>
        <dbReference type="Google" id="ProtNLM"/>
    </source>
</evidence>
<evidence type="ECO:0000313" key="1">
    <source>
        <dbReference type="EMBL" id="RIH74103.1"/>
    </source>
</evidence>
<dbReference type="AlphaFoldDB" id="A0A399DRR5"/>
<reference evidence="1 2" key="1">
    <citation type="submission" date="2018-08" db="EMBL/GenBank/DDBJ databases">
        <title>Meiothermus cateniformans JCM 15151 genome sequencing project.</title>
        <authorList>
            <person name="Da Costa M.S."/>
            <person name="Albuquerque L."/>
            <person name="Raposo P."/>
            <person name="Froufe H.J.C."/>
            <person name="Barroso C.S."/>
            <person name="Egas C."/>
        </authorList>
    </citation>
    <scope>NUCLEOTIDE SEQUENCE [LARGE SCALE GENOMIC DNA]</scope>
    <source>
        <strain evidence="1 2">JCM 15151</strain>
    </source>
</reference>
<evidence type="ECO:0000313" key="2">
    <source>
        <dbReference type="Proteomes" id="UP000266089"/>
    </source>
</evidence>
<gene>
    <name evidence="1" type="ORF">Mcate_02848</name>
</gene>
<dbReference type="Proteomes" id="UP000266089">
    <property type="component" value="Unassembled WGS sequence"/>
</dbReference>
<dbReference type="EMBL" id="QWKX01000166">
    <property type="protein sequence ID" value="RIH74103.1"/>
    <property type="molecule type" value="Genomic_DNA"/>
</dbReference>
<proteinExistence type="predicted"/>
<comment type="caution">
    <text evidence="1">The sequence shown here is derived from an EMBL/GenBank/DDBJ whole genome shotgun (WGS) entry which is preliminary data.</text>
</comment>